<evidence type="ECO:0000313" key="13">
    <source>
        <dbReference type="Proteomes" id="UP000294830"/>
    </source>
</evidence>
<evidence type="ECO:0000256" key="9">
    <source>
        <dbReference type="SAM" id="Phobius"/>
    </source>
</evidence>
<keyword evidence="5" id="KW-0808">Transferase</keyword>
<name>A0A4R2EWQ3_9BACT</name>
<dbReference type="Pfam" id="PF00672">
    <property type="entry name" value="HAMP"/>
    <property type="match status" value="1"/>
</dbReference>
<sequence>MGWLGKIQKMSIKSKMHLYIGASVALIMLVSFTYFIVSLRNNTREGATKMAEEQVKGYSAQIQRINNQAIGFCESLASSVVYMFDQGVSNRESLLQQSLLNISKNNQNYKCIFVSLEHSAITPGYNKASGRRSFLTVPLSNMPIMALDKDMDSFDASTQYYVVKNSGKSDIKEPYYYNYYNNSSQELLITTLACPVFYNGQAVGISGVDIGIEEFQKVVDQIKIFPGTSAFLVSAKGFVAAHTDKAMVGKTFDKIVDSKSGELELEKILSSADITKTYIKADGKSYYTVIVPITIGDRGTRWALGVTIPTNEIFAQSRKSVLIALLVCILGLIVTTFVINYLAKAITKPLGDVTTSIKQLANGDINEKEKLSIQTGDEMEEIAGSLNVLVDGLSRTAKFAQEIGNGNLNANHQLLGEKDVLGISLEEMRSSLIKANEQEEERKKEEEKNRWANQGYANFAELLRFNNDNIKELSFSIVSNLVKYLGINQGGMFILNEDNDSDRYLEMTACFAYNRRKMMERRFDIGEGLVGRCFVEGETIYLLEIPETYISITSGLGDTNPRCLLLVPLRVNNEINGVIELASLAPIDDYKVKFVEKIAESIASTLSSVRVNIHTAELLEQTRQQAEEMAAQEEEMRQNLEELQSTQEEMARVQEEQKSAQEELFKEKSMFANFLEAVPEYVYFKDLQSRFIRISKSLVRLHGVKDDSELIGKSDSDLFGKEHSQKAFNDEQNIVRTGEAIYNMVEREDHSDGSITWVETSKMPLKDLNGQIIGTFGVSKDISNIKHLEAELSLERNLFNNFLVTSTDLIYFKDMEGRFLRVNKRKYEKHGFKSEADIIGKTDKDLFGEAYSLETVLEEQEIVRTGVPILNRIEHQQSGDGAERWLSISKLPLRNEAGNIIGIWGITKDITEIKEMEKKVANDAAPSVGKKVDRN</sequence>
<keyword evidence="6" id="KW-0418">Kinase</keyword>
<dbReference type="OrthoDB" id="1109395at2"/>
<dbReference type="NCBIfam" id="TIGR00229">
    <property type="entry name" value="sensory_box"/>
    <property type="match status" value="2"/>
</dbReference>
<evidence type="ECO:0000256" key="4">
    <source>
        <dbReference type="ARBA" id="ARBA00022553"/>
    </source>
</evidence>
<dbReference type="InterPro" id="IPR000700">
    <property type="entry name" value="PAS-assoc_C"/>
</dbReference>
<dbReference type="InterPro" id="IPR003018">
    <property type="entry name" value="GAF"/>
</dbReference>
<dbReference type="Gene3D" id="3.30.450.40">
    <property type="match status" value="1"/>
</dbReference>
<dbReference type="CDD" id="cd12912">
    <property type="entry name" value="PDC2_MCP_like"/>
    <property type="match status" value="1"/>
</dbReference>
<keyword evidence="9" id="KW-1133">Transmembrane helix</keyword>
<feature type="domain" description="PAC" evidence="10">
    <location>
        <begin position="738"/>
        <end position="794"/>
    </location>
</feature>
<dbReference type="PROSITE" id="PS50113">
    <property type="entry name" value="PAC"/>
    <property type="match status" value="2"/>
</dbReference>
<dbReference type="CDD" id="cd06225">
    <property type="entry name" value="HAMP"/>
    <property type="match status" value="1"/>
</dbReference>
<evidence type="ECO:0000256" key="6">
    <source>
        <dbReference type="ARBA" id="ARBA00022777"/>
    </source>
</evidence>
<dbReference type="InterPro" id="IPR003660">
    <property type="entry name" value="HAMP_dom"/>
</dbReference>
<dbReference type="PROSITE" id="PS50885">
    <property type="entry name" value="HAMP"/>
    <property type="match status" value="1"/>
</dbReference>
<keyword evidence="13" id="KW-1185">Reference proteome</keyword>
<evidence type="ECO:0000259" key="11">
    <source>
        <dbReference type="PROSITE" id="PS50885"/>
    </source>
</evidence>
<evidence type="ECO:0000256" key="8">
    <source>
        <dbReference type="SAM" id="Coils"/>
    </source>
</evidence>
<dbReference type="Gene3D" id="3.30.450.20">
    <property type="entry name" value="PAS domain"/>
    <property type="match status" value="4"/>
</dbReference>
<dbReference type="SMART" id="SM00065">
    <property type="entry name" value="GAF"/>
    <property type="match status" value="1"/>
</dbReference>
<evidence type="ECO:0000313" key="12">
    <source>
        <dbReference type="EMBL" id="TCN72266.1"/>
    </source>
</evidence>
<dbReference type="SMART" id="SM00091">
    <property type="entry name" value="PAS"/>
    <property type="match status" value="2"/>
</dbReference>
<gene>
    <name evidence="12" type="ORF">CLV25_102232</name>
</gene>
<dbReference type="InterPro" id="IPR001610">
    <property type="entry name" value="PAC"/>
</dbReference>
<comment type="caution">
    <text evidence="12">The sequence shown here is derived from an EMBL/GenBank/DDBJ whole genome shotgun (WGS) entry which is preliminary data.</text>
</comment>
<dbReference type="SUPFAM" id="SSF55781">
    <property type="entry name" value="GAF domain-like"/>
    <property type="match status" value="1"/>
</dbReference>
<feature type="coiled-coil region" evidence="8">
    <location>
        <begin position="615"/>
        <end position="663"/>
    </location>
</feature>
<feature type="transmembrane region" description="Helical" evidence="9">
    <location>
        <begin position="16"/>
        <end position="37"/>
    </location>
</feature>
<feature type="coiled-coil region" evidence="8">
    <location>
        <begin position="425"/>
        <end position="454"/>
    </location>
</feature>
<dbReference type="Pfam" id="PF08448">
    <property type="entry name" value="PAS_4"/>
    <property type="match status" value="2"/>
</dbReference>
<dbReference type="SUPFAM" id="SSF55785">
    <property type="entry name" value="PYP-like sensor domain (PAS domain)"/>
    <property type="match status" value="2"/>
</dbReference>
<dbReference type="Gene3D" id="6.10.340.10">
    <property type="match status" value="1"/>
</dbReference>
<keyword evidence="4" id="KW-0597">Phosphoprotein</keyword>
<keyword evidence="9" id="KW-0812">Transmembrane</keyword>
<dbReference type="InterPro" id="IPR035965">
    <property type="entry name" value="PAS-like_dom_sf"/>
</dbReference>
<feature type="domain" description="PAC" evidence="10">
    <location>
        <begin position="867"/>
        <end position="922"/>
    </location>
</feature>
<accession>A0A4R2EWQ3</accession>
<reference evidence="12 13" key="1">
    <citation type="submission" date="2019-03" db="EMBL/GenBank/DDBJ databases">
        <title>Genomic Encyclopedia of Archaeal and Bacterial Type Strains, Phase II (KMG-II): from individual species to whole genera.</title>
        <authorList>
            <person name="Goeker M."/>
        </authorList>
    </citation>
    <scope>NUCLEOTIDE SEQUENCE [LARGE SCALE GENOMIC DNA]</scope>
    <source>
        <strain evidence="12 13">RL-C</strain>
    </source>
</reference>
<evidence type="ECO:0000256" key="7">
    <source>
        <dbReference type="ARBA" id="ARBA00023136"/>
    </source>
</evidence>
<organism evidence="12 13">
    <name type="scientific">Acetobacteroides hydrogenigenes</name>
    <dbReference type="NCBI Taxonomy" id="979970"/>
    <lineage>
        <taxon>Bacteria</taxon>
        <taxon>Pseudomonadati</taxon>
        <taxon>Bacteroidota</taxon>
        <taxon>Bacteroidia</taxon>
        <taxon>Bacteroidales</taxon>
        <taxon>Rikenellaceae</taxon>
        <taxon>Acetobacteroides</taxon>
    </lineage>
</organism>
<dbReference type="EC" id="2.7.13.3" evidence="3"/>
<dbReference type="CDD" id="cd00130">
    <property type="entry name" value="PAS"/>
    <property type="match status" value="1"/>
</dbReference>
<dbReference type="Pfam" id="PF13185">
    <property type="entry name" value="GAF_2"/>
    <property type="match status" value="1"/>
</dbReference>
<protein>
    <recommendedName>
        <fullName evidence="3">histidine kinase</fullName>
        <ecNumber evidence="3">2.7.13.3</ecNumber>
    </recommendedName>
</protein>
<evidence type="ECO:0000256" key="1">
    <source>
        <dbReference type="ARBA" id="ARBA00000085"/>
    </source>
</evidence>
<evidence type="ECO:0000256" key="2">
    <source>
        <dbReference type="ARBA" id="ARBA00004141"/>
    </source>
</evidence>
<dbReference type="InterPro" id="IPR029016">
    <property type="entry name" value="GAF-like_dom_sf"/>
</dbReference>
<dbReference type="SUPFAM" id="SSF158472">
    <property type="entry name" value="HAMP domain-like"/>
    <property type="match status" value="1"/>
</dbReference>
<dbReference type="SMART" id="SM00304">
    <property type="entry name" value="HAMP"/>
    <property type="match status" value="1"/>
</dbReference>
<dbReference type="AlphaFoldDB" id="A0A4R2EWQ3"/>
<comment type="subcellular location">
    <subcellularLocation>
        <location evidence="2">Membrane</location>
        <topology evidence="2">Multi-pass membrane protein</topology>
    </subcellularLocation>
</comment>
<dbReference type="CDD" id="cd12913">
    <property type="entry name" value="PDC1_MCP_like"/>
    <property type="match status" value="1"/>
</dbReference>
<comment type="catalytic activity">
    <reaction evidence="1">
        <text>ATP + protein L-histidine = ADP + protein N-phospho-L-histidine.</text>
        <dbReference type="EC" id="2.7.13.3"/>
    </reaction>
</comment>
<evidence type="ECO:0000256" key="3">
    <source>
        <dbReference type="ARBA" id="ARBA00012438"/>
    </source>
</evidence>
<dbReference type="PANTHER" id="PTHR45528">
    <property type="entry name" value="SENSOR HISTIDINE KINASE CPXA"/>
    <property type="match status" value="1"/>
</dbReference>
<dbReference type="GO" id="GO:0000155">
    <property type="term" value="F:phosphorelay sensor kinase activity"/>
    <property type="evidence" value="ECO:0007669"/>
    <property type="project" value="TreeGrafter"/>
</dbReference>
<dbReference type="InterPro" id="IPR013656">
    <property type="entry name" value="PAS_4"/>
</dbReference>
<dbReference type="Proteomes" id="UP000294830">
    <property type="component" value="Unassembled WGS sequence"/>
</dbReference>
<dbReference type="GO" id="GO:0005886">
    <property type="term" value="C:plasma membrane"/>
    <property type="evidence" value="ECO:0007669"/>
    <property type="project" value="TreeGrafter"/>
</dbReference>
<dbReference type="EMBL" id="SLWB01000002">
    <property type="protein sequence ID" value="TCN72266.1"/>
    <property type="molecule type" value="Genomic_DNA"/>
</dbReference>
<dbReference type="PANTHER" id="PTHR45528:SF10">
    <property type="entry name" value="METHYL-ACCEPTING CHEMOTAXIS PROTEIN"/>
    <property type="match status" value="1"/>
</dbReference>
<evidence type="ECO:0000256" key="5">
    <source>
        <dbReference type="ARBA" id="ARBA00022679"/>
    </source>
</evidence>
<feature type="transmembrane region" description="Helical" evidence="9">
    <location>
        <begin position="321"/>
        <end position="343"/>
    </location>
</feature>
<dbReference type="SMART" id="SM00086">
    <property type="entry name" value="PAC"/>
    <property type="match status" value="3"/>
</dbReference>
<keyword evidence="8" id="KW-0175">Coiled coil</keyword>
<keyword evidence="7 9" id="KW-0472">Membrane</keyword>
<evidence type="ECO:0000259" key="10">
    <source>
        <dbReference type="PROSITE" id="PS50113"/>
    </source>
</evidence>
<proteinExistence type="predicted"/>
<dbReference type="InterPro" id="IPR050398">
    <property type="entry name" value="HssS/ArlS-like"/>
</dbReference>
<feature type="domain" description="HAMP" evidence="11">
    <location>
        <begin position="344"/>
        <end position="398"/>
    </location>
</feature>
<dbReference type="InterPro" id="IPR000014">
    <property type="entry name" value="PAS"/>
</dbReference>